<evidence type="ECO:0000313" key="1">
    <source>
        <dbReference type="EMBL" id="KAI3357028.1"/>
    </source>
</evidence>
<organism evidence="1 2">
    <name type="scientific">Scortum barcoo</name>
    <name type="common">barcoo grunter</name>
    <dbReference type="NCBI Taxonomy" id="214431"/>
    <lineage>
        <taxon>Eukaryota</taxon>
        <taxon>Metazoa</taxon>
        <taxon>Chordata</taxon>
        <taxon>Craniata</taxon>
        <taxon>Vertebrata</taxon>
        <taxon>Euteleostomi</taxon>
        <taxon>Actinopterygii</taxon>
        <taxon>Neopterygii</taxon>
        <taxon>Teleostei</taxon>
        <taxon>Neoteleostei</taxon>
        <taxon>Acanthomorphata</taxon>
        <taxon>Eupercaria</taxon>
        <taxon>Centrarchiformes</taxon>
        <taxon>Terapontoidei</taxon>
        <taxon>Terapontidae</taxon>
        <taxon>Scortum</taxon>
    </lineage>
</organism>
<evidence type="ECO:0000313" key="2">
    <source>
        <dbReference type="Proteomes" id="UP000831701"/>
    </source>
</evidence>
<gene>
    <name evidence="1" type="ORF">L3Q82_003662</name>
</gene>
<dbReference type="Proteomes" id="UP000831701">
    <property type="component" value="Chromosome 19"/>
</dbReference>
<dbReference type="EMBL" id="CM041549">
    <property type="protein sequence ID" value="KAI3357028.1"/>
    <property type="molecule type" value="Genomic_DNA"/>
</dbReference>
<name>A0ACB8VP41_9TELE</name>
<proteinExistence type="predicted"/>
<protein>
    <submittedName>
        <fullName evidence="1">Uncharacterized protein</fullName>
    </submittedName>
</protein>
<keyword evidence="2" id="KW-1185">Reference proteome</keyword>
<comment type="caution">
    <text evidence="1">The sequence shown here is derived from an EMBL/GenBank/DDBJ whole genome shotgun (WGS) entry which is preliminary data.</text>
</comment>
<reference evidence="1" key="1">
    <citation type="submission" date="2022-04" db="EMBL/GenBank/DDBJ databases">
        <title>Jade perch genome.</title>
        <authorList>
            <person name="Chao B."/>
        </authorList>
    </citation>
    <scope>NUCLEOTIDE SEQUENCE</scope>
    <source>
        <strain evidence="1">CB-2022</strain>
    </source>
</reference>
<accession>A0ACB8VP41</accession>
<sequence>MTFVRYLTRPKPPLCPLIGTGTVPSIFFRELPYPKSGSTPSPVPRTRPWMITSRRHSKSSIICPSSSLTGAGFFFMGKKDGSLQPCIDYSALNDITVKNRHPLPLISSAFKLLQQARICGTLTTWSGSGRDKWKTGFNMPTGHCEYLVIPFGLTNAPAVFQGFINEIL</sequence>